<feature type="region of interest" description="Disordered" evidence="1">
    <location>
        <begin position="1"/>
        <end position="37"/>
    </location>
</feature>
<dbReference type="Proteomes" id="UP001157126">
    <property type="component" value="Unassembled WGS sequence"/>
</dbReference>
<feature type="region of interest" description="Disordered" evidence="1">
    <location>
        <begin position="120"/>
        <end position="140"/>
    </location>
</feature>
<reference evidence="3" key="1">
    <citation type="journal article" date="2019" name="Int. J. Syst. Evol. Microbiol.">
        <title>The Global Catalogue of Microorganisms (GCM) 10K type strain sequencing project: providing services to taxonomists for standard genome sequencing and annotation.</title>
        <authorList>
            <consortium name="The Broad Institute Genomics Platform"/>
            <consortium name="The Broad Institute Genome Sequencing Center for Infectious Disease"/>
            <person name="Wu L."/>
            <person name="Ma J."/>
        </authorList>
    </citation>
    <scope>NUCLEOTIDE SEQUENCE [LARGE SCALE GENOMIC DNA]</scope>
    <source>
        <strain evidence="3">NBRC 113072</strain>
    </source>
</reference>
<gene>
    <name evidence="2" type="ORF">GCM10025883_18140</name>
</gene>
<comment type="caution">
    <text evidence="2">The sequence shown here is derived from an EMBL/GenBank/DDBJ whole genome shotgun (WGS) entry which is preliminary data.</text>
</comment>
<organism evidence="2 3">
    <name type="scientific">Mobilicoccus caccae</name>
    <dbReference type="NCBI Taxonomy" id="1859295"/>
    <lineage>
        <taxon>Bacteria</taxon>
        <taxon>Bacillati</taxon>
        <taxon>Actinomycetota</taxon>
        <taxon>Actinomycetes</taxon>
        <taxon>Micrococcales</taxon>
        <taxon>Dermatophilaceae</taxon>
        <taxon>Mobilicoccus</taxon>
    </lineage>
</organism>
<sequence>MPGHRRGETDVGVVVDESEGVGSHDTHAVRPGTVQQRGLAGLPFGTGLGEAGGDHHEGLHAGLGAVVHDVQHPLGGHGDDRHVHAALDVGDPGVRGQSPHRVGLAVDEVDLTGEPAVEEVVEQDRSHGVRPAAGTDDGHRARAEQRVHALRLGAMLAGELDGLALLGGLDRELHGDHAVVEPVLDLIACVDEDVHHLAVLGQDVGHEATDPPLLRDRRQVLQEDRPHPLPW</sequence>
<name>A0ABQ6IQP0_9MICO</name>
<proteinExistence type="predicted"/>
<protein>
    <submittedName>
        <fullName evidence="2">Uncharacterized protein</fullName>
    </submittedName>
</protein>
<feature type="compositionally biased region" description="Low complexity" evidence="1">
    <location>
        <begin position="10"/>
        <end position="21"/>
    </location>
</feature>
<evidence type="ECO:0000256" key="1">
    <source>
        <dbReference type="SAM" id="MobiDB-lite"/>
    </source>
</evidence>
<keyword evidence="3" id="KW-1185">Reference proteome</keyword>
<dbReference type="EMBL" id="BSUO01000001">
    <property type="protein sequence ID" value="GMA39769.1"/>
    <property type="molecule type" value="Genomic_DNA"/>
</dbReference>
<evidence type="ECO:0000313" key="2">
    <source>
        <dbReference type="EMBL" id="GMA39769.1"/>
    </source>
</evidence>
<evidence type="ECO:0000313" key="3">
    <source>
        <dbReference type="Proteomes" id="UP001157126"/>
    </source>
</evidence>
<accession>A0ABQ6IQP0</accession>